<keyword evidence="1" id="KW-0677">Repeat</keyword>
<gene>
    <name evidence="2" type="ORF">GLYMA_09G237800</name>
</gene>
<dbReference type="GO" id="GO:0009451">
    <property type="term" value="P:RNA modification"/>
    <property type="evidence" value="ECO:0007669"/>
    <property type="project" value="InterPro"/>
</dbReference>
<dbReference type="GO" id="GO:0003723">
    <property type="term" value="F:RNA binding"/>
    <property type="evidence" value="ECO:0007669"/>
    <property type="project" value="InterPro"/>
</dbReference>
<protein>
    <recommendedName>
        <fullName evidence="5">DYW domain-containing protein</fullName>
    </recommendedName>
</protein>
<dbReference type="PaxDb" id="3847-GLYMA09G37240.2"/>
<accession>K7LFQ8</accession>
<proteinExistence type="predicted"/>
<dbReference type="EnsemblPlants" id="KRH40092">
    <property type="protein sequence ID" value="KRH40092"/>
    <property type="gene ID" value="GLYMA_09G237800"/>
</dbReference>
<reference evidence="2 3" key="1">
    <citation type="journal article" date="2010" name="Nature">
        <title>Genome sequence of the palaeopolyploid soybean.</title>
        <authorList>
            <person name="Schmutz J."/>
            <person name="Cannon S.B."/>
            <person name="Schlueter J."/>
            <person name="Ma J."/>
            <person name="Mitros T."/>
            <person name="Nelson W."/>
            <person name="Hyten D.L."/>
            <person name="Song Q."/>
            <person name="Thelen J.J."/>
            <person name="Cheng J."/>
            <person name="Xu D."/>
            <person name="Hellsten U."/>
            <person name="May G.D."/>
            <person name="Yu Y."/>
            <person name="Sakurai T."/>
            <person name="Umezawa T."/>
            <person name="Bhattacharyya M.K."/>
            <person name="Sandhu D."/>
            <person name="Valliyodan B."/>
            <person name="Lindquist E."/>
            <person name="Peto M."/>
            <person name="Grant D."/>
            <person name="Shu S."/>
            <person name="Goodstein D."/>
            <person name="Barry K."/>
            <person name="Futrell-Griggs M."/>
            <person name="Abernathy B."/>
            <person name="Du J."/>
            <person name="Tian Z."/>
            <person name="Zhu L."/>
            <person name="Gill N."/>
            <person name="Joshi T."/>
            <person name="Libault M."/>
            <person name="Sethuraman A."/>
            <person name="Zhang X.-C."/>
            <person name="Shinozaki K."/>
            <person name="Nguyen H.T."/>
            <person name="Wing R.A."/>
            <person name="Cregan P."/>
            <person name="Specht J."/>
            <person name="Grimwood J."/>
            <person name="Rokhsar D."/>
            <person name="Stacey G."/>
            <person name="Shoemaker R.C."/>
            <person name="Jackson S.A."/>
        </authorList>
    </citation>
    <scope>NUCLEOTIDE SEQUENCE</scope>
    <source>
        <strain evidence="3">cv. Williams 82</strain>
        <tissue evidence="2">Callus</tissue>
    </source>
</reference>
<dbReference type="InterPro" id="IPR002885">
    <property type="entry name" value="PPR_rpt"/>
</dbReference>
<dbReference type="AlphaFoldDB" id="K7LFQ8"/>
<dbReference type="InParanoid" id="K7LFQ8"/>
<dbReference type="InterPro" id="IPR011990">
    <property type="entry name" value="TPR-like_helical_dom_sf"/>
</dbReference>
<dbReference type="SMR" id="K7LFQ8"/>
<evidence type="ECO:0000313" key="3">
    <source>
        <dbReference type="EnsemblPlants" id="KRH40092"/>
    </source>
</evidence>
<evidence type="ECO:0000256" key="1">
    <source>
        <dbReference type="ARBA" id="ARBA00022737"/>
    </source>
</evidence>
<evidence type="ECO:0000313" key="4">
    <source>
        <dbReference type="Proteomes" id="UP000008827"/>
    </source>
</evidence>
<dbReference type="PANTHER" id="PTHR47926:SF347">
    <property type="entry name" value="PENTATRICOPEPTIDE REPEAT-CONTAINING PROTEIN"/>
    <property type="match status" value="1"/>
</dbReference>
<dbReference type="HOGENOM" id="CLU_002706_0_0_1"/>
<dbReference type="OMA" id="YECDETT"/>
<dbReference type="Gene3D" id="1.25.40.10">
    <property type="entry name" value="Tetratricopeptide repeat domain"/>
    <property type="match status" value="2"/>
</dbReference>
<name>K7LFQ8_SOYBN</name>
<dbReference type="EMBL" id="CM000842">
    <property type="protein sequence ID" value="KRH40092.1"/>
    <property type="molecule type" value="Genomic_DNA"/>
</dbReference>
<keyword evidence="4" id="KW-1185">Reference proteome</keyword>
<dbReference type="eggNOG" id="KOG4197">
    <property type="taxonomic scope" value="Eukaryota"/>
</dbReference>
<organism evidence="2">
    <name type="scientific">Glycine max</name>
    <name type="common">Soybean</name>
    <name type="synonym">Glycine hispida</name>
    <dbReference type="NCBI Taxonomy" id="3847"/>
    <lineage>
        <taxon>Eukaryota</taxon>
        <taxon>Viridiplantae</taxon>
        <taxon>Streptophyta</taxon>
        <taxon>Embryophyta</taxon>
        <taxon>Tracheophyta</taxon>
        <taxon>Spermatophyta</taxon>
        <taxon>Magnoliopsida</taxon>
        <taxon>eudicotyledons</taxon>
        <taxon>Gunneridae</taxon>
        <taxon>Pentapetalae</taxon>
        <taxon>rosids</taxon>
        <taxon>fabids</taxon>
        <taxon>Fabales</taxon>
        <taxon>Fabaceae</taxon>
        <taxon>Papilionoideae</taxon>
        <taxon>50 kb inversion clade</taxon>
        <taxon>NPAAA clade</taxon>
        <taxon>indigoferoid/millettioid clade</taxon>
        <taxon>Phaseoleae</taxon>
        <taxon>Glycine</taxon>
        <taxon>Glycine subgen. Soja</taxon>
    </lineage>
</organism>
<dbReference type="Gramene" id="KRH40092">
    <property type="protein sequence ID" value="KRH40092"/>
    <property type="gene ID" value="GLYMA_09G237800"/>
</dbReference>
<dbReference type="Proteomes" id="UP000008827">
    <property type="component" value="Chromosome 9"/>
</dbReference>
<dbReference type="Pfam" id="PF01535">
    <property type="entry name" value="PPR"/>
    <property type="match status" value="2"/>
</dbReference>
<dbReference type="InterPro" id="IPR046960">
    <property type="entry name" value="PPR_At4g14850-like_plant"/>
</dbReference>
<dbReference type="FunFam" id="1.25.40.10:FF:000242">
    <property type="entry name" value="Pentatricopeptide repeat-containing protein"/>
    <property type="match status" value="1"/>
</dbReference>
<sequence>MVLLLSACAELGYLSLGRWVHSQLVLRGMVLSVQLGTALVDMYGKSGALGYARAVFERMEKRNVWTWSAMILGLAPHGRVSNNNNNSRDIRPNYVTYLGVLCACSHAGMVNEDYKYFHDMECVHGIKTLMMHYGAMVDVLGRAARLEEAYEFIQSMPIEPDPVVWRTLLRVGERVRKKLLLMEPRRGGNLVIVANMFAEVEMWEKAANVGHESGGMKKVAGESCADLGGSMHRFFAGYDPCPDLVPVYHLLDGFNLHLKMVN</sequence>
<reference evidence="3" key="2">
    <citation type="submission" date="2018-02" db="UniProtKB">
        <authorList>
            <consortium name="EnsemblPlants"/>
        </authorList>
    </citation>
    <scope>IDENTIFICATION</scope>
    <source>
        <strain evidence="3">Williams 82</strain>
    </source>
</reference>
<evidence type="ECO:0008006" key="5">
    <source>
        <dbReference type="Google" id="ProtNLM"/>
    </source>
</evidence>
<dbReference type="PANTHER" id="PTHR47926">
    <property type="entry name" value="PENTATRICOPEPTIDE REPEAT-CONTAINING PROTEIN"/>
    <property type="match status" value="1"/>
</dbReference>
<reference evidence="2" key="3">
    <citation type="submission" date="2018-07" db="EMBL/GenBank/DDBJ databases">
        <title>WGS assembly of Glycine max.</title>
        <authorList>
            <person name="Schmutz J."/>
            <person name="Cannon S."/>
            <person name="Schlueter J."/>
            <person name="Ma J."/>
            <person name="Mitros T."/>
            <person name="Nelson W."/>
            <person name="Hyten D."/>
            <person name="Song Q."/>
            <person name="Thelen J."/>
            <person name="Cheng J."/>
            <person name="Xu D."/>
            <person name="Hellsten U."/>
            <person name="May G."/>
            <person name="Yu Y."/>
            <person name="Sakurai T."/>
            <person name="Umezawa T."/>
            <person name="Bhattacharyya M."/>
            <person name="Sandhu D."/>
            <person name="Valliyodan B."/>
            <person name="Lindquist E."/>
            <person name="Peto M."/>
            <person name="Grant D."/>
            <person name="Shu S."/>
            <person name="Goodstein D."/>
            <person name="Barry K."/>
            <person name="Futrell-Griggs M."/>
            <person name="Abernathy B."/>
            <person name="Du J."/>
            <person name="Tian Z."/>
            <person name="Zhu L."/>
            <person name="Gill N."/>
            <person name="Joshi T."/>
            <person name="Libault M."/>
            <person name="Sethuraman A."/>
            <person name="Zhang X."/>
            <person name="Shinozaki K."/>
            <person name="Nguyen H."/>
            <person name="Wing R."/>
            <person name="Cregan P."/>
            <person name="Specht J."/>
            <person name="Grimwood J."/>
            <person name="Rokhsar D."/>
            <person name="Stacey G."/>
            <person name="Shoemaker R."/>
            <person name="Jackson S."/>
        </authorList>
    </citation>
    <scope>NUCLEOTIDE SEQUENCE</scope>
    <source>
        <tissue evidence="2">Callus</tissue>
    </source>
</reference>
<evidence type="ECO:0000313" key="2">
    <source>
        <dbReference type="EMBL" id="KRH40092.1"/>
    </source>
</evidence>